<dbReference type="Proteomes" id="UP000425178">
    <property type="component" value="Chromosome"/>
</dbReference>
<dbReference type="EC" id="2.7.7.-" evidence="4"/>
<reference evidence="4 5" key="1">
    <citation type="journal article" date="2021" name="Int. J. Syst. Evol. Microbiol.">
        <title>Classification of three corynebacterial strains isolated from a small paddock in North Rhine-Westphalia: proposal of &lt;i&gt;Corynebacterium kalinowskii&lt;/i&gt; sp. nov., &lt;i&gt;Corynebacterium comes&lt;/i&gt; sp. nov. and &lt;i&gt;Corynebacterium occultum&lt;/i&gt; sp. nov.</title>
        <authorList>
            <person name="Schaffert L."/>
            <person name="Ruwe M."/>
            <person name="Milse J."/>
            <person name="Hanuschka K."/>
            <person name="Ortseifen V."/>
            <person name="Droste J."/>
            <person name="Brandt D."/>
            <person name="Schl L."/>
            <person name="Kutter Y."/>
            <person name="Vinke S."/>
            <person name="Vieh P."/>
            <person name="Jacob L."/>
            <person name="L N.C."/>
            <person name="Schulte-Berndt E."/>
            <person name="Hain C."/>
            <person name="Linder M."/>
            <person name="Schmidt P."/>
            <person name="Wollenschl L."/>
            <person name="Luttermann T."/>
            <person name="Thieme E."/>
            <person name="Hassa J."/>
            <person name="Haak M."/>
            <person name="Wittchen M."/>
            <person name="Mentz A."/>
            <person name="Persicke M."/>
            <person name="Busche T."/>
            <person name="R C."/>
        </authorList>
    </citation>
    <scope>NUCLEOTIDE SEQUENCE [LARGE SCALE GENOMIC DNA]</scope>
    <source>
        <strain evidence="4 5">2019</strain>
    </source>
</reference>
<protein>
    <submittedName>
        <fullName evidence="4">Adenosine monophosphate-protein transferase SoFic</fullName>
        <ecNumber evidence="4">2.7.7.-</ecNumber>
    </submittedName>
</protein>
<evidence type="ECO:0000256" key="1">
    <source>
        <dbReference type="PIRSR" id="PIRSR640198-1"/>
    </source>
</evidence>
<keyword evidence="2" id="KW-0067">ATP-binding</keyword>
<proteinExistence type="predicted"/>
<dbReference type="InterPro" id="IPR003812">
    <property type="entry name" value="Fido"/>
</dbReference>
<organism evidence="4 5">
    <name type="scientific">Corynebacterium comes</name>
    <dbReference type="NCBI Taxonomy" id="2675218"/>
    <lineage>
        <taxon>Bacteria</taxon>
        <taxon>Bacillati</taxon>
        <taxon>Actinomycetota</taxon>
        <taxon>Actinomycetes</taxon>
        <taxon>Mycobacteriales</taxon>
        <taxon>Corynebacteriaceae</taxon>
        <taxon>Corynebacterium</taxon>
    </lineage>
</organism>
<dbReference type="Pfam" id="PF02661">
    <property type="entry name" value="Fic"/>
    <property type="match status" value="1"/>
</dbReference>
<feature type="domain" description="Fido" evidence="3">
    <location>
        <begin position="136"/>
        <end position="283"/>
    </location>
</feature>
<evidence type="ECO:0000313" key="5">
    <source>
        <dbReference type="Proteomes" id="UP000425178"/>
    </source>
</evidence>
<dbReference type="KEGG" id="ccoe:CETAM_00840"/>
<gene>
    <name evidence="4" type="ORF">CETAM_00840</name>
</gene>
<feature type="active site" evidence="1">
    <location>
        <position position="220"/>
    </location>
</feature>
<feature type="binding site" evidence="2">
    <location>
        <begin position="224"/>
        <end position="231"/>
    </location>
    <ligand>
        <name>ATP</name>
        <dbReference type="ChEBI" id="CHEBI:30616"/>
    </ligand>
</feature>
<dbReference type="GO" id="GO:0016779">
    <property type="term" value="F:nucleotidyltransferase activity"/>
    <property type="evidence" value="ECO:0007669"/>
    <property type="project" value="UniProtKB-KW"/>
</dbReference>
<name>A0A6B8VTX4_9CORY</name>
<dbReference type="EMBL" id="CP046453">
    <property type="protein sequence ID" value="QGU03461.1"/>
    <property type="molecule type" value="Genomic_DNA"/>
</dbReference>
<dbReference type="PROSITE" id="PS51459">
    <property type="entry name" value="FIDO"/>
    <property type="match status" value="1"/>
</dbReference>
<dbReference type="Gene3D" id="1.10.10.10">
    <property type="entry name" value="Winged helix-like DNA-binding domain superfamily/Winged helix DNA-binding domain"/>
    <property type="match status" value="1"/>
</dbReference>
<dbReference type="AlphaFoldDB" id="A0A6B8VTX4"/>
<dbReference type="PANTHER" id="PTHR13504">
    <property type="entry name" value="FIDO DOMAIN-CONTAINING PROTEIN DDB_G0283145"/>
    <property type="match status" value="1"/>
</dbReference>
<dbReference type="PANTHER" id="PTHR13504:SF38">
    <property type="entry name" value="FIDO DOMAIN-CONTAINING PROTEIN"/>
    <property type="match status" value="1"/>
</dbReference>
<dbReference type="SUPFAM" id="SSF46785">
    <property type="entry name" value="Winged helix' DNA-binding domain"/>
    <property type="match status" value="1"/>
</dbReference>
<evidence type="ECO:0000313" key="4">
    <source>
        <dbReference type="EMBL" id="QGU03461.1"/>
    </source>
</evidence>
<dbReference type="InterPro" id="IPR040198">
    <property type="entry name" value="Fido_containing"/>
</dbReference>
<dbReference type="InterPro" id="IPR036388">
    <property type="entry name" value="WH-like_DNA-bd_sf"/>
</dbReference>
<keyword evidence="4" id="KW-0808">Transferase</keyword>
<keyword evidence="2" id="KW-0547">Nucleotide-binding</keyword>
<accession>A0A6B8VTX4</accession>
<dbReference type="GO" id="GO:0005524">
    <property type="term" value="F:ATP binding"/>
    <property type="evidence" value="ECO:0007669"/>
    <property type="project" value="UniProtKB-KW"/>
</dbReference>
<evidence type="ECO:0000256" key="2">
    <source>
        <dbReference type="PIRSR" id="PIRSR640198-2"/>
    </source>
</evidence>
<dbReference type="InterPro" id="IPR036390">
    <property type="entry name" value="WH_DNA-bd_sf"/>
</dbReference>
<dbReference type="Gene3D" id="1.10.3290.10">
    <property type="entry name" value="Fido-like domain"/>
    <property type="match status" value="1"/>
</dbReference>
<sequence length="403" mass="43707">MMIAWPHVSHESLPWASSAPLSVRARAKQPTEYESSLVPGIAEAPPTLHPDTLAAVDRATIAVTRFDAAQAASTLPLTPLLLRGESAASSRIEQLTSSARRILEAELLDTDGTGNAALIVAATAQMSAAITSNDPPGEAAVLHMHRLLLQGSQPEIAGRYREEAVWIGGSDAHPVDSLFTAPHHRHLPVLMADLQSWMRRRDVPALVLAAIAHAQFETIHPFVDGNGRTGRALIHTLLRHRGLTVNGTLPLSAGILRSPDSYFDALTSYRAGNIDPIVRLIADAALRATELGTWLGREIAEIRGSWNEQVTARRDATDWRVLDVLIRQPLVDVPGLAAELNVSTANTGKALERLEANGIVLSAQVARNRRAWRAPEILELLDEFAEKAGRREVPRVEAEPPSR</sequence>
<dbReference type="SUPFAM" id="SSF140931">
    <property type="entry name" value="Fic-like"/>
    <property type="match status" value="1"/>
</dbReference>
<keyword evidence="4" id="KW-0548">Nucleotidyltransferase</keyword>
<dbReference type="InterPro" id="IPR036597">
    <property type="entry name" value="Fido-like_dom_sf"/>
</dbReference>
<evidence type="ECO:0000259" key="3">
    <source>
        <dbReference type="PROSITE" id="PS51459"/>
    </source>
</evidence>
<keyword evidence="5" id="KW-1185">Reference proteome</keyword>